<evidence type="ECO:0000256" key="1">
    <source>
        <dbReference type="SAM" id="MobiDB-lite"/>
    </source>
</evidence>
<protein>
    <submittedName>
        <fullName evidence="2">Uncharacterized protein</fullName>
    </submittedName>
</protein>
<feature type="compositionally biased region" description="Basic and acidic residues" evidence="1">
    <location>
        <begin position="137"/>
        <end position="153"/>
    </location>
</feature>
<feature type="compositionally biased region" description="Polar residues" evidence="1">
    <location>
        <begin position="83"/>
        <end position="95"/>
    </location>
</feature>
<feature type="region of interest" description="Disordered" evidence="1">
    <location>
        <begin position="62"/>
        <end position="96"/>
    </location>
</feature>
<evidence type="ECO:0000313" key="2">
    <source>
        <dbReference type="EMBL" id="KAK8406229.1"/>
    </source>
</evidence>
<evidence type="ECO:0000313" key="3">
    <source>
        <dbReference type="Proteomes" id="UP001487740"/>
    </source>
</evidence>
<feature type="compositionally biased region" description="Basic and acidic residues" evidence="1">
    <location>
        <begin position="64"/>
        <end position="82"/>
    </location>
</feature>
<dbReference type="Proteomes" id="UP001487740">
    <property type="component" value="Unassembled WGS sequence"/>
</dbReference>
<dbReference type="AlphaFoldDB" id="A0AAW0V1K7"/>
<dbReference type="EMBL" id="JARAKH010000002">
    <property type="protein sequence ID" value="KAK8406229.1"/>
    <property type="molecule type" value="Genomic_DNA"/>
</dbReference>
<reference evidence="2 3" key="1">
    <citation type="submission" date="2023-03" db="EMBL/GenBank/DDBJ databases">
        <title>High-quality genome of Scylla paramamosain provides insights in environmental adaptation.</title>
        <authorList>
            <person name="Zhang L."/>
        </authorList>
    </citation>
    <scope>NUCLEOTIDE SEQUENCE [LARGE SCALE GENOMIC DNA]</scope>
    <source>
        <strain evidence="2">LZ_2023a</strain>
        <tissue evidence="2">Muscle</tissue>
    </source>
</reference>
<accession>A0AAW0V1K7</accession>
<proteinExistence type="predicted"/>
<gene>
    <name evidence="2" type="ORF">O3P69_007150</name>
</gene>
<keyword evidence="3" id="KW-1185">Reference proteome</keyword>
<organism evidence="2 3">
    <name type="scientific">Scylla paramamosain</name>
    <name type="common">Mud crab</name>
    <dbReference type="NCBI Taxonomy" id="85552"/>
    <lineage>
        <taxon>Eukaryota</taxon>
        <taxon>Metazoa</taxon>
        <taxon>Ecdysozoa</taxon>
        <taxon>Arthropoda</taxon>
        <taxon>Crustacea</taxon>
        <taxon>Multicrustacea</taxon>
        <taxon>Malacostraca</taxon>
        <taxon>Eumalacostraca</taxon>
        <taxon>Eucarida</taxon>
        <taxon>Decapoda</taxon>
        <taxon>Pleocyemata</taxon>
        <taxon>Brachyura</taxon>
        <taxon>Eubrachyura</taxon>
        <taxon>Portunoidea</taxon>
        <taxon>Portunidae</taxon>
        <taxon>Portuninae</taxon>
        <taxon>Scylla</taxon>
    </lineage>
</organism>
<feature type="region of interest" description="Disordered" evidence="1">
    <location>
        <begin position="123"/>
        <end position="164"/>
    </location>
</feature>
<sequence length="164" mass="18400">MYFTYVIYQGRVVVKYVIHTSWGQPQYASPSHVHQRHWIPFVLCTSKPASVTQYPVQLIDPDSDTNHLTDEAALRTGQDRTTQRPQGESEWSSVSVPFRKPARKSWKQRALQEEMSAVVGRSCARQGGVTAMQRLGSAREGRPGPQGRRESSKADLSLRTSDAA</sequence>
<name>A0AAW0V1K7_SCYPA</name>
<comment type="caution">
    <text evidence="2">The sequence shown here is derived from an EMBL/GenBank/DDBJ whole genome shotgun (WGS) entry which is preliminary data.</text>
</comment>